<evidence type="ECO:0000313" key="2">
    <source>
        <dbReference type="EMBL" id="KNY27301.1"/>
    </source>
</evidence>
<dbReference type="InterPro" id="IPR001041">
    <property type="entry name" value="2Fe-2S_ferredoxin-type"/>
</dbReference>
<dbReference type="STRING" id="398512.Bccel_2572"/>
<dbReference type="InterPro" id="IPR052911">
    <property type="entry name" value="Corrinoid_activation_enz"/>
</dbReference>
<evidence type="ECO:0000313" key="3">
    <source>
        <dbReference type="Proteomes" id="UP000036923"/>
    </source>
</evidence>
<dbReference type="eggNOG" id="COG0633">
    <property type="taxonomic scope" value="Bacteria"/>
</dbReference>
<dbReference type="CDD" id="cd00207">
    <property type="entry name" value="fer2"/>
    <property type="match status" value="1"/>
</dbReference>
<feature type="domain" description="2Fe-2S ferredoxin-type" evidence="1">
    <location>
        <begin position="1"/>
        <end position="88"/>
    </location>
</feature>
<dbReference type="PROSITE" id="PS51085">
    <property type="entry name" value="2FE2S_FER_2"/>
    <property type="match status" value="1"/>
</dbReference>
<protein>
    <submittedName>
        <fullName evidence="2">Ferredoxin</fullName>
    </submittedName>
</protein>
<dbReference type="Proteomes" id="UP000036923">
    <property type="component" value="Unassembled WGS sequence"/>
</dbReference>
<accession>A0A0L6JNB6</accession>
<organism evidence="2 3">
    <name type="scientific">Pseudobacteroides cellulosolvens ATCC 35603 = DSM 2933</name>
    <dbReference type="NCBI Taxonomy" id="398512"/>
    <lineage>
        <taxon>Bacteria</taxon>
        <taxon>Bacillati</taxon>
        <taxon>Bacillota</taxon>
        <taxon>Clostridia</taxon>
        <taxon>Eubacteriales</taxon>
        <taxon>Oscillospiraceae</taxon>
        <taxon>Pseudobacteroides</taxon>
    </lineage>
</organism>
<evidence type="ECO:0000259" key="1">
    <source>
        <dbReference type="PROSITE" id="PS51085"/>
    </source>
</evidence>
<reference evidence="3" key="1">
    <citation type="submission" date="2015-07" db="EMBL/GenBank/DDBJ databases">
        <title>Near-Complete Genome Sequence of the Cellulolytic Bacterium Bacteroides (Pseudobacteroides) cellulosolvens ATCC 35603.</title>
        <authorList>
            <person name="Dassa B."/>
            <person name="Utturkar S.M."/>
            <person name="Klingeman D.M."/>
            <person name="Hurt R.A."/>
            <person name="Keller M."/>
            <person name="Xu J."/>
            <person name="Reddy Y.H.K."/>
            <person name="Borovok I."/>
            <person name="Grinberg I.R."/>
            <person name="Lamed R."/>
            <person name="Zhivin O."/>
            <person name="Bayer E.A."/>
            <person name="Brown S.D."/>
        </authorList>
    </citation>
    <scope>NUCLEOTIDE SEQUENCE [LARGE SCALE GENOMIC DNA]</scope>
    <source>
        <strain evidence="3">DSM 2933</strain>
    </source>
</reference>
<dbReference type="PANTHER" id="PTHR42895">
    <property type="entry name" value="IRON-SULFUR CLUSTER-BINDING PROTEIN-RELATED"/>
    <property type="match status" value="1"/>
</dbReference>
<dbReference type="GO" id="GO:0051536">
    <property type="term" value="F:iron-sulfur cluster binding"/>
    <property type="evidence" value="ECO:0007669"/>
    <property type="project" value="InterPro"/>
</dbReference>
<dbReference type="OrthoDB" id="9810588at2"/>
<gene>
    <name evidence="2" type="ORF">Bccel_2572</name>
</gene>
<dbReference type="Gene3D" id="3.10.20.30">
    <property type="match status" value="1"/>
</dbReference>
<proteinExistence type="predicted"/>
<dbReference type="PANTHER" id="PTHR42895:SF2">
    <property type="entry name" value="IRON-SULFUR CLUSTER PROTEIN"/>
    <property type="match status" value="1"/>
</dbReference>
<dbReference type="InterPro" id="IPR012675">
    <property type="entry name" value="Beta-grasp_dom_sf"/>
</dbReference>
<dbReference type="InterPro" id="IPR036010">
    <property type="entry name" value="2Fe-2S_ferredoxin-like_sf"/>
</dbReference>
<comment type="caution">
    <text evidence="2">The sequence shown here is derived from an EMBL/GenBank/DDBJ whole genome shotgun (WGS) entry which is preliminary data.</text>
</comment>
<dbReference type="RefSeq" id="WP_036942614.1">
    <property type="nucleotide sequence ID" value="NZ_JQKC01000019.1"/>
</dbReference>
<sequence>MKVKFIKKTKIKKEKTILDVAGDLNLKIKASCDGKGKCGKCIVRVIGGDVSDLTKAEKKFLNDDEIEKGLRLACEAKITGDVKIEIID</sequence>
<dbReference type="Pfam" id="PF00111">
    <property type="entry name" value="Fer2"/>
    <property type="match status" value="1"/>
</dbReference>
<dbReference type="AlphaFoldDB" id="A0A0L6JNB6"/>
<dbReference type="SUPFAM" id="SSF54292">
    <property type="entry name" value="2Fe-2S ferredoxin-like"/>
    <property type="match status" value="1"/>
</dbReference>
<dbReference type="EMBL" id="LGTC01000001">
    <property type="protein sequence ID" value="KNY27301.1"/>
    <property type="molecule type" value="Genomic_DNA"/>
</dbReference>
<name>A0A0L6JNB6_9FIRM</name>
<keyword evidence="3" id="KW-1185">Reference proteome</keyword>